<evidence type="ECO:0000313" key="4">
    <source>
        <dbReference type="Proteomes" id="UP001179121"/>
    </source>
</evidence>
<dbReference type="Pfam" id="PF00582">
    <property type="entry name" value="Usp"/>
    <property type="match status" value="2"/>
</dbReference>
<accession>A0AA86N3C9</accession>
<dbReference type="PANTHER" id="PTHR46268:SF6">
    <property type="entry name" value="UNIVERSAL STRESS PROTEIN UP12"/>
    <property type="match status" value="1"/>
</dbReference>
<dbReference type="KEGG" id="nti:DNFV4_04294"/>
<dbReference type="InterPro" id="IPR006016">
    <property type="entry name" value="UspA"/>
</dbReference>
<evidence type="ECO:0000259" key="2">
    <source>
        <dbReference type="Pfam" id="PF00582"/>
    </source>
</evidence>
<proteinExistence type="inferred from homology"/>
<dbReference type="RefSeq" id="WP_289271278.1">
    <property type="nucleotide sequence ID" value="NZ_OX365700.1"/>
</dbReference>
<dbReference type="SUPFAM" id="SSF52402">
    <property type="entry name" value="Adenine nucleotide alpha hydrolases-like"/>
    <property type="match status" value="2"/>
</dbReference>
<evidence type="ECO:0000256" key="1">
    <source>
        <dbReference type="ARBA" id="ARBA00008791"/>
    </source>
</evidence>
<organism evidence="3 4">
    <name type="scientific">Nitrospira tepida</name>
    <dbReference type="NCBI Taxonomy" id="2973512"/>
    <lineage>
        <taxon>Bacteria</taxon>
        <taxon>Pseudomonadati</taxon>
        <taxon>Nitrospirota</taxon>
        <taxon>Nitrospiria</taxon>
        <taxon>Nitrospirales</taxon>
        <taxon>Nitrospiraceae</taxon>
        <taxon>Nitrospira</taxon>
    </lineage>
</organism>
<feature type="domain" description="UspA" evidence="2">
    <location>
        <begin position="150"/>
        <end position="286"/>
    </location>
</feature>
<dbReference type="CDD" id="cd00293">
    <property type="entry name" value="USP-like"/>
    <property type="match status" value="2"/>
</dbReference>
<gene>
    <name evidence="3" type="ORF">DNFV4_04294</name>
</gene>
<dbReference type="Gene3D" id="3.40.50.620">
    <property type="entry name" value="HUPs"/>
    <property type="match status" value="2"/>
</dbReference>
<name>A0AA86N3C9_9BACT</name>
<keyword evidence="4" id="KW-1185">Reference proteome</keyword>
<evidence type="ECO:0000313" key="3">
    <source>
        <dbReference type="EMBL" id="CAI4033852.1"/>
    </source>
</evidence>
<dbReference type="InterPro" id="IPR014729">
    <property type="entry name" value="Rossmann-like_a/b/a_fold"/>
</dbReference>
<protein>
    <submittedName>
        <fullName evidence="3">Universal stress protein</fullName>
    </submittedName>
</protein>
<dbReference type="AlphaFoldDB" id="A0AA86N3C9"/>
<sequence length="287" mass="31051">MRIILAVDGSDQSHAATQALAHLARAEQVTVVHVLDVPVPAFPMVVPEASQALFQNIQKTMQEEGERMLATANASLPMNVGPSQTRLETGKPADVILALAAETHADLIVLGSRGLNPVKELLLGSVSHRIVAHAPCSVFVVNRPVRTCDQVLLAIEGKWDGEAAIRWLKAKPFRAMPEISVLTVLPFSPPPWPAGAAVSKAMEQEVVERASWFLEDLVKQLVAMGYRAKPLVLVGSPAVAITEQIQKAKPDLLLIGCRQREGLTRFVLGSVSHTLLHRAPCPVLLFH</sequence>
<dbReference type="PANTHER" id="PTHR46268">
    <property type="entry name" value="STRESS RESPONSE PROTEIN NHAX"/>
    <property type="match status" value="1"/>
</dbReference>
<reference evidence="3" key="1">
    <citation type="submission" date="2022-10" db="EMBL/GenBank/DDBJ databases">
        <authorList>
            <person name="Koch H."/>
        </authorList>
    </citation>
    <scope>NUCLEOTIDE SEQUENCE</scope>
    <source>
        <strain evidence="3">DNF</strain>
    </source>
</reference>
<dbReference type="PRINTS" id="PR01438">
    <property type="entry name" value="UNVRSLSTRESS"/>
</dbReference>
<dbReference type="EMBL" id="OX365700">
    <property type="protein sequence ID" value="CAI4033852.1"/>
    <property type="molecule type" value="Genomic_DNA"/>
</dbReference>
<dbReference type="Proteomes" id="UP001179121">
    <property type="component" value="Chromosome"/>
</dbReference>
<feature type="domain" description="UspA" evidence="2">
    <location>
        <begin position="2"/>
        <end position="141"/>
    </location>
</feature>
<comment type="similarity">
    <text evidence="1">Belongs to the universal stress protein A family.</text>
</comment>
<dbReference type="InterPro" id="IPR006015">
    <property type="entry name" value="Universal_stress_UspA"/>
</dbReference>